<dbReference type="OMA" id="ICERGND"/>
<proteinExistence type="inferred from homology"/>
<dbReference type="GO" id="GO:0016491">
    <property type="term" value="F:oxidoreductase activity"/>
    <property type="evidence" value="ECO:0007669"/>
    <property type="project" value="UniProtKB-KW"/>
</dbReference>
<sequence>MALPHVGVAADRGALGVLVTGGTGGIGEELVSQLAAAGHRVAFTARDVRAGRALQDHVQATYGPGAARCFPFDLLRARAKDVAELLDAVERELCLPIGVVLNNAAICERGNDARTYARAARVNAVTPIAICLGSLSRMRARGFGRIVNVSSGDGERVYLHSEVREQIVQCATLRELTCHATRLIRAFDPAVEYAHGSTPAYAWSKAILNRATQVVAAGLDASEDVLLNAACPGDVRTRMLSAGVDELCVRSPADGASSLLLAAFLEAGGKQQRVRGEFLRDGESVAF</sequence>
<dbReference type="PANTHER" id="PTHR44196:SF1">
    <property type="entry name" value="DEHYDROGENASE_REDUCTASE SDR FAMILY MEMBER 7B"/>
    <property type="match status" value="1"/>
</dbReference>
<comment type="similarity">
    <text evidence="1">Belongs to the short-chain dehydrogenases/reductases (SDR) family.</text>
</comment>
<dbReference type="InterPro" id="IPR002347">
    <property type="entry name" value="SDR_fam"/>
</dbReference>
<dbReference type="PANTHER" id="PTHR44196">
    <property type="entry name" value="DEHYDROGENASE/REDUCTASE SDR FAMILY MEMBER 7B"/>
    <property type="match status" value="1"/>
</dbReference>
<evidence type="ECO:0000256" key="1">
    <source>
        <dbReference type="ARBA" id="ARBA00006484"/>
    </source>
</evidence>
<organism evidence="3 4">
    <name type="scientific">Diacronema lutheri</name>
    <name type="common">Unicellular marine alga</name>
    <name type="synonym">Monochrysis lutheri</name>
    <dbReference type="NCBI Taxonomy" id="2081491"/>
    <lineage>
        <taxon>Eukaryota</taxon>
        <taxon>Haptista</taxon>
        <taxon>Haptophyta</taxon>
        <taxon>Pavlovophyceae</taxon>
        <taxon>Pavlovales</taxon>
        <taxon>Pavlovaceae</taxon>
        <taxon>Diacronema</taxon>
    </lineage>
</organism>
<dbReference type="EMBL" id="JAGTXO010000001">
    <property type="protein sequence ID" value="KAG8470439.1"/>
    <property type="molecule type" value="Genomic_DNA"/>
</dbReference>
<name>A0A8J6CF84_DIALT</name>
<keyword evidence="2" id="KW-0560">Oxidoreductase</keyword>
<dbReference type="Pfam" id="PF00106">
    <property type="entry name" value="adh_short"/>
    <property type="match status" value="1"/>
</dbReference>
<reference evidence="3" key="1">
    <citation type="submission" date="2021-05" db="EMBL/GenBank/DDBJ databases">
        <title>The genome of the haptophyte Pavlova lutheri (Diacronema luteri, Pavlovales) - a model for lipid biosynthesis in eukaryotic algae.</title>
        <authorList>
            <person name="Hulatt C.J."/>
            <person name="Posewitz M.C."/>
        </authorList>
    </citation>
    <scope>NUCLEOTIDE SEQUENCE</scope>
    <source>
        <strain evidence="3">NIVA-4/92</strain>
    </source>
</reference>
<dbReference type="CDD" id="cd05233">
    <property type="entry name" value="SDR_c"/>
    <property type="match status" value="1"/>
</dbReference>
<accession>A0A8J6CF84</accession>
<dbReference type="PRINTS" id="PR00081">
    <property type="entry name" value="GDHRDH"/>
</dbReference>
<dbReference type="Gene3D" id="3.40.50.720">
    <property type="entry name" value="NAD(P)-binding Rossmann-like Domain"/>
    <property type="match status" value="1"/>
</dbReference>
<dbReference type="GO" id="GO:0016020">
    <property type="term" value="C:membrane"/>
    <property type="evidence" value="ECO:0007669"/>
    <property type="project" value="TreeGrafter"/>
</dbReference>
<keyword evidence="4" id="KW-1185">Reference proteome</keyword>
<evidence type="ECO:0000313" key="3">
    <source>
        <dbReference type="EMBL" id="KAG8470439.1"/>
    </source>
</evidence>
<gene>
    <name evidence="3" type="ORF">KFE25_008860</name>
</gene>
<dbReference type="InterPro" id="IPR036291">
    <property type="entry name" value="NAD(P)-bd_dom_sf"/>
</dbReference>
<comment type="caution">
    <text evidence="3">The sequence shown here is derived from an EMBL/GenBank/DDBJ whole genome shotgun (WGS) entry which is preliminary data.</text>
</comment>
<protein>
    <submittedName>
        <fullName evidence="3">Uncharacterized protein</fullName>
    </submittedName>
</protein>
<evidence type="ECO:0000256" key="2">
    <source>
        <dbReference type="ARBA" id="ARBA00023002"/>
    </source>
</evidence>
<dbReference type="OrthoDB" id="1933717at2759"/>
<evidence type="ECO:0000313" key="4">
    <source>
        <dbReference type="Proteomes" id="UP000751190"/>
    </source>
</evidence>
<dbReference type="AlphaFoldDB" id="A0A8J6CF84"/>
<dbReference type="Proteomes" id="UP000751190">
    <property type="component" value="Unassembled WGS sequence"/>
</dbReference>
<dbReference type="SUPFAM" id="SSF51735">
    <property type="entry name" value="NAD(P)-binding Rossmann-fold domains"/>
    <property type="match status" value="1"/>
</dbReference>